<evidence type="ECO:0000259" key="1">
    <source>
        <dbReference type="Pfam" id="PF03551"/>
    </source>
</evidence>
<dbReference type="InterPro" id="IPR036388">
    <property type="entry name" value="WH-like_DNA-bd_sf"/>
</dbReference>
<accession>A0ABT0IC80</accession>
<comment type="caution">
    <text evidence="2">The sequence shown here is derived from an EMBL/GenBank/DDBJ whole genome shotgun (WGS) entry which is preliminary data.</text>
</comment>
<sequence length="163" mass="18702">MKFEHVLLGFVAMRPCTGYDLKRWLGSELGRMTGLPGQQSQIYRTLSRMAADGWVAYRVERTAGRPDAKVYQATEEGERVLRARLAEPYEPPVELAARREQLQRFRARDRRDEPWLPTVDPPRMAVILDHVHHGRERALLAHVGWLEHILTDLGRAAPADEAQ</sequence>
<dbReference type="EMBL" id="JALPTH010000014">
    <property type="protein sequence ID" value="MCK8678895.1"/>
    <property type="molecule type" value="Genomic_DNA"/>
</dbReference>
<gene>
    <name evidence="2" type="ORF">M1O15_16140</name>
</gene>
<name>A0ABT0IC80_9ACTN</name>
<keyword evidence="3" id="KW-1185">Reference proteome</keyword>
<dbReference type="PANTHER" id="PTHR33169">
    <property type="entry name" value="PADR-FAMILY TRANSCRIPTIONAL REGULATOR"/>
    <property type="match status" value="1"/>
</dbReference>
<dbReference type="PANTHER" id="PTHR33169:SF27">
    <property type="entry name" value="TRANSCRIPTIONAL REGULATOR PADR FAMILY PROTEIN"/>
    <property type="match status" value="1"/>
</dbReference>
<dbReference type="Gene3D" id="1.10.10.10">
    <property type="entry name" value="Winged helix-like DNA-binding domain superfamily/Winged helix DNA-binding domain"/>
    <property type="match status" value="1"/>
</dbReference>
<dbReference type="InterPro" id="IPR005149">
    <property type="entry name" value="Tscrpt_reg_PadR_N"/>
</dbReference>
<reference evidence="2 3" key="1">
    <citation type="submission" date="2022-04" db="EMBL/GenBank/DDBJ databases">
        <title>Streptomyces sp. nov. LCR6-01 isolated from Lichen of Dirinaria sp.</title>
        <authorList>
            <person name="Kanchanasin P."/>
            <person name="Tanasupawat S."/>
            <person name="Phongsopitanun W."/>
        </authorList>
    </citation>
    <scope>NUCLEOTIDE SEQUENCE [LARGE SCALE GENOMIC DNA]</scope>
    <source>
        <strain evidence="2 3">LCR6-01</strain>
    </source>
</reference>
<dbReference type="InterPro" id="IPR052509">
    <property type="entry name" value="Metal_resp_DNA-bind_regulator"/>
</dbReference>
<feature type="domain" description="Transcription regulator PadR N-terminal" evidence="1">
    <location>
        <begin position="7"/>
        <end position="82"/>
    </location>
</feature>
<dbReference type="RefSeq" id="WP_248634541.1">
    <property type="nucleotide sequence ID" value="NZ_JALPTH010000014.1"/>
</dbReference>
<dbReference type="SUPFAM" id="SSF46785">
    <property type="entry name" value="Winged helix' DNA-binding domain"/>
    <property type="match status" value="1"/>
</dbReference>
<protein>
    <submittedName>
        <fullName evidence="2">PadR family transcriptional regulator</fullName>
    </submittedName>
</protein>
<evidence type="ECO:0000313" key="3">
    <source>
        <dbReference type="Proteomes" id="UP001522868"/>
    </source>
</evidence>
<dbReference type="Pfam" id="PF03551">
    <property type="entry name" value="PadR"/>
    <property type="match status" value="1"/>
</dbReference>
<dbReference type="Proteomes" id="UP001522868">
    <property type="component" value="Unassembled WGS sequence"/>
</dbReference>
<evidence type="ECO:0000313" key="2">
    <source>
        <dbReference type="EMBL" id="MCK8678895.1"/>
    </source>
</evidence>
<dbReference type="InterPro" id="IPR036390">
    <property type="entry name" value="WH_DNA-bd_sf"/>
</dbReference>
<organism evidence="2 3">
    <name type="scientific">Streptomyces lichenis</name>
    <dbReference type="NCBI Taxonomy" id="2306967"/>
    <lineage>
        <taxon>Bacteria</taxon>
        <taxon>Bacillati</taxon>
        <taxon>Actinomycetota</taxon>
        <taxon>Actinomycetes</taxon>
        <taxon>Kitasatosporales</taxon>
        <taxon>Streptomycetaceae</taxon>
        <taxon>Streptomyces</taxon>
    </lineage>
</organism>
<proteinExistence type="predicted"/>